<comment type="catalytic activity">
    <reaction evidence="9 10">
        <text>a 6-O-methyl-2'-deoxyguanosine in DNA + L-cysteinyl-[protein] = S-methyl-L-cysteinyl-[protein] + a 2'-deoxyguanosine in DNA</text>
        <dbReference type="Rhea" id="RHEA:24000"/>
        <dbReference type="Rhea" id="RHEA-COMP:10131"/>
        <dbReference type="Rhea" id="RHEA-COMP:10132"/>
        <dbReference type="Rhea" id="RHEA-COMP:11367"/>
        <dbReference type="Rhea" id="RHEA-COMP:11368"/>
        <dbReference type="ChEBI" id="CHEBI:29950"/>
        <dbReference type="ChEBI" id="CHEBI:82612"/>
        <dbReference type="ChEBI" id="CHEBI:85445"/>
        <dbReference type="ChEBI" id="CHEBI:85448"/>
        <dbReference type="EC" id="2.1.1.63"/>
    </reaction>
</comment>
<feature type="active site" description="Nucleophile; methyl group acceptor" evidence="10">
    <location>
        <position position="320"/>
    </location>
</feature>
<feature type="binding site" evidence="12">
    <location>
        <position position="39"/>
    </location>
    <ligand>
        <name>Zn(2+)</name>
        <dbReference type="ChEBI" id="CHEBI:29105"/>
    </ligand>
</feature>
<dbReference type="Pfam" id="PF02870">
    <property type="entry name" value="Methyltransf_1N"/>
    <property type="match status" value="1"/>
</dbReference>
<comment type="subcellular location">
    <subcellularLocation>
        <location evidence="10">Cytoplasm</location>
    </subcellularLocation>
</comment>
<evidence type="ECO:0000256" key="1">
    <source>
        <dbReference type="ARBA" id="ARBA00001286"/>
    </source>
</evidence>
<dbReference type="InterPro" id="IPR001497">
    <property type="entry name" value="MethylDNA_cys_MeTrfase_AS"/>
</dbReference>
<comment type="catalytic activity">
    <reaction evidence="1 10">
        <text>a 4-O-methyl-thymidine in DNA + L-cysteinyl-[protein] = a thymidine in DNA + S-methyl-L-cysteinyl-[protein]</text>
        <dbReference type="Rhea" id="RHEA:53428"/>
        <dbReference type="Rhea" id="RHEA-COMP:10131"/>
        <dbReference type="Rhea" id="RHEA-COMP:10132"/>
        <dbReference type="Rhea" id="RHEA-COMP:13555"/>
        <dbReference type="Rhea" id="RHEA-COMP:13556"/>
        <dbReference type="ChEBI" id="CHEBI:29950"/>
        <dbReference type="ChEBI" id="CHEBI:82612"/>
        <dbReference type="ChEBI" id="CHEBI:137386"/>
        <dbReference type="ChEBI" id="CHEBI:137387"/>
        <dbReference type="EC" id="2.1.1.63"/>
    </reaction>
</comment>
<name>A0A1E3VMU9_9HYPH</name>
<dbReference type="InterPro" id="IPR035451">
    <property type="entry name" value="Ada-like_dom_sf"/>
</dbReference>
<dbReference type="STRING" id="1774969.AUC69_03170"/>
<keyword evidence="15" id="KW-1185">Reference proteome</keyword>
<dbReference type="Pfam" id="PF01035">
    <property type="entry name" value="DNA_binding_1"/>
    <property type="match status" value="1"/>
</dbReference>
<dbReference type="HAMAP" id="MF_00772">
    <property type="entry name" value="OGT"/>
    <property type="match status" value="1"/>
</dbReference>
<dbReference type="Pfam" id="PF02805">
    <property type="entry name" value="Ada_Zn_binding"/>
    <property type="match status" value="1"/>
</dbReference>
<comment type="cofactor">
    <cofactor evidence="12">
        <name>Zn(2+)</name>
        <dbReference type="ChEBI" id="CHEBI:29105"/>
    </cofactor>
    <text evidence="12">Binds 1 zinc ion per subunit.</text>
</comment>
<dbReference type="GO" id="GO:0032259">
    <property type="term" value="P:methylation"/>
    <property type="evidence" value="ECO:0007669"/>
    <property type="project" value="UniProtKB-KW"/>
</dbReference>
<keyword evidence="6 10" id="KW-0227">DNA damage</keyword>
<dbReference type="GO" id="GO:0006307">
    <property type="term" value="P:DNA alkylation repair"/>
    <property type="evidence" value="ECO:0007669"/>
    <property type="project" value="UniProtKB-UniRule"/>
</dbReference>
<dbReference type="SUPFAM" id="SSF53155">
    <property type="entry name" value="Methylated DNA-protein cysteine methyltransferase domain"/>
    <property type="match status" value="1"/>
</dbReference>
<dbReference type="Gene3D" id="1.10.10.10">
    <property type="entry name" value="Winged helix-like DNA-binding domain superfamily/Winged helix DNA-binding domain"/>
    <property type="match status" value="1"/>
</dbReference>
<evidence type="ECO:0000259" key="13">
    <source>
        <dbReference type="PROSITE" id="PS01124"/>
    </source>
</evidence>
<evidence type="ECO:0000313" key="14">
    <source>
        <dbReference type="EMBL" id="ODR94858.1"/>
    </source>
</evidence>
<dbReference type="Gene3D" id="3.30.160.70">
    <property type="entry name" value="Methylated DNA-protein cysteine methyltransferase domain"/>
    <property type="match status" value="1"/>
</dbReference>
<dbReference type="NCBIfam" id="TIGR00589">
    <property type="entry name" value="ogt"/>
    <property type="match status" value="1"/>
</dbReference>
<dbReference type="AlphaFoldDB" id="A0A1E3VMU9"/>
<sequence length="355" mass="39729">MSTQPVDRRADEFFRALQRRDSSYEGIFVVGVRTTGIFCRPTCPARKPLRGNVEFFPSAHEALYAGFRPCLRCKPMNVGREVPALVEKLRRMVEEGQSDPLRERDLLRMGIEPSTARRQFQKYFGMSFHAYQRARRMGSALAAVRKGRNLLDTQLAHGFESSSGFREAFAKLFGTVPSKANGVHCLFARWIETPLGAILALANDSGLYVLDWVDRRGLEREILRLRHKTKFAIVPGDHVVLGQAAQEIGEYFAGERAAFTLPFAPRGTDFQRRVWDALLEIPPGETRSYAEIARQIGAPKAVRAVARANGDNFRGIVIPCHRVIGSDGSLTGYGGGLARKKWLLEHERSLVSRAA</sequence>
<dbReference type="GO" id="GO:0003700">
    <property type="term" value="F:DNA-binding transcription factor activity"/>
    <property type="evidence" value="ECO:0007669"/>
    <property type="project" value="InterPro"/>
</dbReference>
<feature type="domain" description="HTH araC/xylS-type" evidence="13">
    <location>
        <begin position="109"/>
        <end position="183"/>
    </location>
</feature>
<keyword evidence="12" id="KW-0479">Metal-binding</keyword>
<comment type="miscellaneous">
    <text evidence="10">This enzyme catalyzes only one turnover and therefore is not strictly catalytic. According to one definition, an enzyme is a biocatalyst that acts repeatedly and over many reaction cycles.</text>
</comment>
<dbReference type="Pfam" id="PF12833">
    <property type="entry name" value="HTH_18"/>
    <property type="match status" value="1"/>
</dbReference>
<evidence type="ECO:0000256" key="2">
    <source>
        <dbReference type="ARBA" id="ARBA00008711"/>
    </source>
</evidence>
<dbReference type="InterPro" id="IPR036388">
    <property type="entry name" value="WH-like_DNA-bd_sf"/>
</dbReference>
<evidence type="ECO:0000256" key="5">
    <source>
        <dbReference type="ARBA" id="ARBA00022679"/>
    </source>
</evidence>
<evidence type="ECO:0000256" key="11">
    <source>
        <dbReference type="PIRSR" id="PIRSR000409-1"/>
    </source>
</evidence>
<keyword evidence="12" id="KW-0862">Zinc</keyword>
<evidence type="ECO:0000256" key="7">
    <source>
        <dbReference type="ARBA" id="ARBA00023159"/>
    </source>
</evidence>
<protein>
    <recommendedName>
        <fullName evidence="10">Methylated-DNA--protein-cysteine methyltransferase</fullName>
        <ecNumber evidence="10">2.1.1.63</ecNumber>
    </recommendedName>
    <alternativeName>
        <fullName evidence="10">6-O-methylguanine-DNA methyltransferase</fullName>
        <shortName evidence="10">MGMT</shortName>
    </alternativeName>
    <alternativeName>
        <fullName evidence="10">O-6-methylguanine-DNA-alkyltransferase</fullName>
    </alternativeName>
</protein>
<dbReference type="GO" id="GO:0003908">
    <property type="term" value="F:methylated-DNA-[protein]-cysteine S-methyltransferase activity"/>
    <property type="evidence" value="ECO:0007669"/>
    <property type="project" value="UniProtKB-UniRule"/>
</dbReference>
<dbReference type="PROSITE" id="PS00374">
    <property type="entry name" value="MGMT"/>
    <property type="match status" value="1"/>
</dbReference>
<comment type="caution">
    <text evidence="14">The sequence shown here is derived from an EMBL/GenBank/DDBJ whole genome shotgun (WGS) entry which is preliminary data.</text>
</comment>
<dbReference type="InterPro" id="IPR016221">
    <property type="entry name" value="Bifunct_regulatory_prot_Ada"/>
</dbReference>
<dbReference type="Proteomes" id="UP000094472">
    <property type="component" value="Unassembled WGS sequence"/>
</dbReference>
<dbReference type="PANTHER" id="PTHR10815">
    <property type="entry name" value="METHYLATED-DNA--PROTEIN-CYSTEINE METHYLTRANSFERASE"/>
    <property type="match status" value="1"/>
</dbReference>
<dbReference type="InterPro" id="IPR008332">
    <property type="entry name" value="MethylG_MeTrfase_N"/>
</dbReference>
<dbReference type="SUPFAM" id="SSF46767">
    <property type="entry name" value="Methylated DNA-protein cysteine methyltransferase, C-terminal domain"/>
    <property type="match status" value="1"/>
</dbReference>
<dbReference type="FunFam" id="1.10.10.10:FF:000214">
    <property type="entry name" value="Methylated-DNA--protein-cysteine methyltransferase"/>
    <property type="match status" value="1"/>
</dbReference>
<dbReference type="Gene3D" id="3.40.10.10">
    <property type="entry name" value="DNA Methylphosphotriester Repair Domain"/>
    <property type="match status" value="1"/>
</dbReference>
<keyword evidence="5 10" id="KW-0808">Transferase</keyword>
<evidence type="ECO:0000256" key="12">
    <source>
        <dbReference type="PIRSR" id="PIRSR000409-3"/>
    </source>
</evidence>
<comment type="similarity">
    <text evidence="2 10">Belongs to the MGMT family.</text>
</comment>
<comment type="function">
    <text evidence="10">Involved in the cellular defense against the biological effects of O6-methylguanine (O6-MeG) and O4-methylthymine (O4-MeT) in DNA. Repairs the methylated nucleobase in DNA by stoichiometrically transferring the methyl group to a cysteine residue in the enzyme. This is a suicide reaction: the enzyme is irreversibly inactivated.</text>
</comment>
<dbReference type="GO" id="GO:0005737">
    <property type="term" value="C:cytoplasm"/>
    <property type="evidence" value="ECO:0007669"/>
    <property type="project" value="UniProtKB-SubCell"/>
</dbReference>
<dbReference type="SUPFAM" id="SSF57884">
    <property type="entry name" value="Ada DNA repair protein, N-terminal domain (N-Ada 10)"/>
    <property type="match status" value="1"/>
</dbReference>
<keyword evidence="4 10" id="KW-0489">Methyltransferase</keyword>
<dbReference type="PIRSF" id="PIRSF000409">
    <property type="entry name" value="Ada"/>
    <property type="match status" value="1"/>
</dbReference>
<feature type="binding site" evidence="12">
    <location>
        <position position="70"/>
    </location>
    <ligand>
        <name>Zn(2+)</name>
        <dbReference type="ChEBI" id="CHEBI:29105"/>
    </ligand>
</feature>
<dbReference type="CDD" id="cd06445">
    <property type="entry name" value="ATase"/>
    <property type="match status" value="1"/>
</dbReference>
<feature type="active site" description="Nucleophile; methyl group acceptor from either O6-methylguanine or O4-methylthymine" evidence="11">
    <location>
        <position position="320"/>
    </location>
</feature>
<evidence type="ECO:0000256" key="10">
    <source>
        <dbReference type="HAMAP-Rule" id="MF_00772"/>
    </source>
</evidence>
<evidence type="ECO:0000313" key="15">
    <source>
        <dbReference type="Proteomes" id="UP000094472"/>
    </source>
</evidence>
<dbReference type="GO" id="GO:0008270">
    <property type="term" value="F:zinc ion binding"/>
    <property type="evidence" value="ECO:0007669"/>
    <property type="project" value="InterPro"/>
</dbReference>
<evidence type="ECO:0000256" key="8">
    <source>
        <dbReference type="ARBA" id="ARBA00023204"/>
    </source>
</evidence>
<accession>A0A1E3VMU9</accession>
<evidence type="ECO:0000256" key="3">
    <source>
        <dbReference type="ARBA" id="ARBA00022490"/>
    </source>
</evidence>
<dbReference type="PROSITE" id="PS01124">
    <property type="entry name" value="HTH_ARAC_FAMILY_2"/>
    <property type="match status" value="1"/>
</dbReference>
<dbReference type="GO" id="GO:0043565">
    <property type="term" value="F:sequence-specific DNA binding"/>
    <property type="evidence" value="ECO:0007669"/>
    <property type="project" value="InterPro"/>
</dbReference>
<dbReference type="PANTHER" id="PTHR10815:SF5">
    <property type="entry name" value="METHYLATED-DNA--PROTEIN-CYSTEINE METHYLTRANSFERASE"/>
    <property type="match status" value="1"/>
</dbReference>
<reference evidence="14 15" key="1">
    <citation type="journal article" date="2016" name="Environ. Microbiol.">
        <title>New Methyloceanibacter diversity from North Sea sediments includes methanotroph containing solely the soluble methane monooxygenase.</title>
        <authorList>
            <person name="Vekeman B."/>
            <person name="Kerckhof F.M."/>
            <person name="Cremers G."/>
            <person name="de Vos P."/>
            <person name="Vandamme P."/>
            <person name="Boon N."/>
            <person name="Op den Camp H.J."/>
            <person name="Heylen K."/>
        </authorList>
    </citation>
    <scope>NUCLEOTIDE SEQUENCE [LARGE SCALE GENOMIC DNA]</scope>
    <source>
        <strain evidence="14 15">R-67175</strain>
    </source>
</reference>
<keyword evidence="8 10" id="KW-0234">DNA repair</keyword>
<dbReference type="InterPro" id="IPR014048">
    <property type="entry name" value="MethylDNA_cys_MeTrfase_DNA-bd"/>
</dbReference>
<dbReference type="InterPro" id="IPR036631">
    <property type="entry name" value="MGMT_N_sf"/>
</dbReference>
<proteinExistence type="inferred from homology"/>
<dbReference type="EMBL" id="LPWF01000035">
    <property type="protein sequence ID" value="ODR94858.1"/>
    <property type="molecule type" value="Genomic_DNA"/>
</dbReference>
<organism evidence="14 15">
    <name type="scientific">Methyloceanibacter superfactus</name>
    <dbReference type="NCBI Taxonomy" id="1774969"/>
    <lineage>
        <taxon>Bacteria</taxon>
        <taxon>Pseudomonadati</taxon>
        <taxon>Pseudomonadota</taxon>
        <taxon>Alphaproteobacteria</taxon>
        <taxon>Hyphomicrobiales</taxon>
        <taxon>Hyphomicrobiaceae</taxon>
        <taxon>Methyloceanibacter</taxon>
    </lineage>
</organism>
<dbReference type="InterPro" id="IPR004026">
    <property type="entry name" value="Ada_DNA_repair_Zn-bd"/>
</dbReference>
<feature type="binding site" evidence="12">
    <location>
        <position position="73"/>
    </location>
    <ligand>
        <name>Zn(2+)</name>
        <dbReference type="ChEBI" id="CHEBI:29105"/>
    </ligand>
</feature>
<keyword evidence="7" id="KW-0010">Activator</keyword>
<dbReference type="InterPro" id="IPR018060">
    <property type="entry name" value="HTH_AraC"/>
</dbReference>
<dbReference type="OrthoDB" id="9802228at2"/>
<keyword evidence="3 10" id="KW-0963">Cytoplasm</keyword>
<dbReference type="EC" id="2.1.1.63" evidence="10"/>
<evidence type="ECO:0000256" key="9">
    <source>
        <dbReference type="ARBA" id="ARBA00049348"/>
    </source>
</evidence>
<gene>
    <name evidence="14" type="ORF">AUC69_03170</name>
</gene>
<dbReference type="InterPro" id="IPR023546">
    <property type="entry name" value="MGMT"/>
</dbReference>
<feature type="binding site" evidence="12">
    <location>
        <position position="43"/>
    </location>
    <ligand>
        <name>Zn(2+)</name>
        <dbReference type="ChEBI" id="CHEBI:29105"/>
    </ligand>
</feature>
<dbReference type="Gene3D" id="1.10.10.60">
    <property type="entry name" value="Homeodomain-like"/>
    <property type="match status" value="1"/>
</dbReference>
<dbReference type="InterPro" id="IPR036217">
    <property type="entry name" value="MethylDNA_cys_MeTrfase_DNAb"/>
</dbReference>
<dbReference type="SMART" id="SM00342">
    <property type="entry name" value="HTH_ARAC"/>
    <property type="match status" value="1"/>
</dbReference>
<feature type="active site" description="Nucleophile; methyl group acceptor from methylphosphotriester" evidence="11">
    <location>
        <position position="39"/>
    </location>
</feature>
<evidence type="ECO:0000256" key="6">
    <source>
        <dbReference type="ARBA" id="ARBA00022763"/>
    </source>
</evidence>
<evidence type="ECO:0000256" key="4">
    <source>
        <dbReference type="ARBA" id="ARBA00022603"/>
    </source>
</evidence>